<evidence type="ECO:0000256" key="4">
    <source>
        <dbReference type="ARBA" id="ARBA00023002"/>
    </source>
</evidence>
<dbReference type="Gene3D" id="3.30.465.10">
    <property type="match status" value="1"/>
</dbReference>
<evidence type="ECO:0000313" key="8">
    <source>
        <dbReference type="Proteomes" id="UP001492380"/>
    </source>
</evidence>
<dbReference type="InterPro" id="IPR016167">
    <property type="entry name" value="FAD-bd_PCMH_sub1"/>
</dbReference>
<feature type="signal peptide" evidence="5">
    <location>
        <begin position="1"/>
        <end position="22"/>
    </location>
</feature>
<organism evidence="7 8">
    <name type="scientific">Phyllosticta capitalensis</name>
    <dbReference type="NCBI Taxonomy" id="121624"/>
    <lineage>
        <taxon>Eukaryota</taxon>
        <taxon>Fungi</taxon>
        <taxon>Dikarya</taxon>
        <taxon>Ascomycota</taxon>
        <taxon>Pezizomycotina</taxon>
        <taxon>Dothideomycetes</taxon>
        <taxon>Dothideomycetes incertae sedis</taxon>
        <taxon>Botryosphaeriales</taxon>
        <taxon>Phyllostictaceae</taxon>
        <taxon>Phyllosticta</taxon>
    </lineage>
</organism>
<evidence type="ECO:0000256" key="2">
    <source>
        <dbReference type="ARBA" id="ARBA00022630"/>
    </source>
</evidence>
<dbReference type="SUPFAM" id="SSF56176">
    <property type="entry name" value="FAD-binding/transporter-associated domain-like"/>
    <property type="match status" value="1"/>
</dbReference>
<keyword evidence="4" id="KW-0560">Oxidoreductase</keyword>
<dbReference type="PANTHER" id="PTHR42973">
    <property type="entry name" value="BINDING OXIDOREDUCTASE, PUTATIVE (AFU_ORTHOLOGUE AFUA_1G17690)-RELATED"/>
    <property type="match status" value="1"/>
</dbReference>
<keyword evidence="3" id="KW-0274">FAD</keyword>
<dbReference type="Gene3D" id="3.40.462.20">
    <property type="match status" value="1"/>
</dbReference>
<dbReference type="PANTHER" id="PTHR42973:SF34">
    <property type="entry name" value="FAD BINDING DOMAIN PROTEIN (AFU_ORTHOLOGUE AFUA_3G02770)"/>
    <property type="match status" value="1"/>
</dbReference>
<dbReference type="InterPro" id="IPR050416">
    <property type="entry name" value="FAD-linked_Oxidoreductase"/>
</dbReference>
<dbReference type="Proteomes" id="UP001492380">
    <property type="component" value="Unassembled WGS sequence"/>
</dbReference>
<dbReference type="EMBL" id="JBBWRZ010000001">
    <property type="protein sequence ID" value="KAK8246393.1"/>
    <property type="molecule type" value="Genomic_DNA"/>
</dbReference>
<keyword evidence="8" id="KW-1185">Reference proteome</keyword>
<reference evidence="7 8" key="1">
    <citation type="submission" date="2024-04" db="EMBL/GenBank/DDBJ databases">
        <title>Phyllosticta paracitricarpa is synonymous to the EU quarantine fungus P. citricarpa based on phylogenomic analyses.</title>
        <authorList>
            <consortium name="Lawrence Berkeley National Laboratory"/>
            <person name="Van Ingen-Buijs V.A."/>
            <person name="Van Westerhoven A.C."/>
            <person name="Haridas S."/>
            <person name="Skiadas P."/>
            <person name="Martin F."/>
            <person name="Groenewald J.Z."/>
            <person name="Crous P.W."/>
            <person name="Seidl M.F."/>
        </authorList>
    </citation>
    <scope>NUCLEOTIDE SEQUENCE [LARGE SCALE GENOMIC DNA]</scope>
    <source>
        <strain evidence="7 8">CBS 123374</strain>
    </source>
</reference>
<comment type="similarity">
    <text evidence="1">Belongs to the oxygen-dependent FAD-linked oxidoreductase family.</text>
</comment>
<evidence type="ECO:0000313" key="7">
    <source>
        <dbReference type="EMBL" id="KAK8246393.1"/>
    </source>
</evidence>
<dbReference type="Pfam" id="PF01565">
    <property type="entry name" value="FAD_binding_4"/>
    <property type="match status" value="1"/>
</dbReference>
<dbReference type="PROSITE" id="PS51387">
    <property type="entry name" value="FAD_PCMH"/>
    <property type="match status" value="1"/>
</dbReference>
<evidence type="ECO:0000256" key="3">
    <source>
        <dbReference type="ARBA" id="ARBA00022827"/>
    </source>
</evidence>
<name>A0ABR1Z1X5_9PEZI</name>
<dbReference type="InterPro" id="IPR036318">
    <property type="entry name" value="FAD-bd_PCMH-like_sf"/>
</dbReference>
<accession>A0ABR1Z1X5</accession>
<evidence type="ECO:0000256" key="1">
    <source>
        <dbReference type="ARBA" id="ARBA00005466"/>
    </source>
</evidence>
<dbReference type="Gene3D" id="3.30.43.10">
    <property type="entry name" value="Uridine Diphospho-n-acetylenolpyruvylglucosamine Reductase, domain 2"/>
    <property type="match status" value="1"/>
</dbReference>
<dbReference type="InterPro" id="IPR006094">
    <property type="entry name" value="Oxid_FAD_bind_N"/>
</dbReference>
<keyword evidence="2" id="KW-0285">Flavoprotein</keyword>
<dbReference type="InterPro" id="IPR016169">
    <property type="entry name" value="FAD-bd_PCMH_sub2"/>
</dbReference>
<feature type="domain" description="FAD-binding PCMH-type" evidence="6">
    <location>
        <begin position="106"/>
        <end position="277"/>
    </location>
</feature>
<proteinExistence type="inferred from homology"/>
<evidence type="ECO:0000256" key="5">
    <source>
        <dbReference type="SAM" id="SignalP"/>
    </source>
</evidence>
<gene>
    <name evidence="7" type="ORF">HDK90DRAFT_9471</name>
</gene>
<feature type="chain" id="PRO_5045519948" evidence="5">
    <location>
        <begin position="23"/>
        <end position="545"/>
    </location>
</feature>
<evidence type="ECO:0000259" key="6">
    <source>
        <dbReference type="PROSITE" id="PS51387"/>
    </source>
</evidence>
<comment type="caution">
    <text evidence="7">The sequence shown here is derived from an EMBL/GenBank/DDBJ whole genome shotgun (WGS) entry which is preliminary data.</text>
</comment>
<sequence length="545" mass="58749">MRTRLLLTMALASLLQCGLTHSAPSFEPAAFDVRAALQDQGLQLDRIPTHALRLDTAAAADAALGDFNFCAAACSVLSFIYGDSVAEPGSANYSSCQSGYWSVQQADVHPDCIFRPQNTRDVSRAVLFSRLFHCPFAVKSGGHSAFAGSSNIQGGITLDLRALNQVKLSDDKSIVSVGAGLKWVDVYNALEPHGLAVIGGRVSAIGVGGLTLGGGISFFSGLYGWACDNVVNYELVTGSGVVLEVNETSYPDLYWALRGGGNNFGVVTRFDLSTFPQGLMWGGGQLHNISQRSEIIEAFSQFGAYGEQDPKAGLILSFAWAGGDYFAKLDMQYADPIDSPPVFANFTSIPHPLTNTTMVRSLSNLTVEFNESNPSGLRETYWAAAYKLDHDLLEAILDIYMDEIDAIVNVSGIVPACTLQVITSPQLSHMSKRGGNALGLSEADGPLLLMNLNNMWDHEADDYAVMRASSNIVDRVTARAAAMGLDHRYVYQNYASQYQDVIASYGPENQLKLMAIAAYYDPKGVFQTLQPGYFKLDGAPARSCL</sequence>
<protein>
    <submittedName>
        <fullName evidence="7">FAD binding domain protein</fullName>
    </submittedName>
</protein>
<keyword evidence="5" id="KW-0732">Signal</keyword>
<dbReference type="InterPro" id="IPR016166">
    <property type="entry name" value="FAD-bd_PCMH"/>
</dbReference>